<protein>
    <submittedName>
        <fullName evidence="2">Putative pilus assembly protein</fullName>
    </submittedName>
</protein>
<name>C1CXY8_DEIDV</name>
<feature type="transmembrane region" description="Helical" evidence="1">
    <location>
        <begin position="6"/>
        <end position="30"/>
    </location>
</feature>
<dbReference type="Proteomes" id="UP000002208">
    <property type="component" value="Chromosome"/>
</dbReference>
<keyword evidence="1" id="KW-1133">Transmembrane helix</keyword>
<reference evidence="2 3" key="1">
    <citation type="journal article" date="2009" name="PLoS Genet.">
        <title>Alliance of proteomics and genomics to unravel the specificities of Sahara bacterium Deinococcus deserti.</title>
        <authorList>
            <person name="de Groot A."/>
            <person name="Dulermo R."/>
            <person name="Ortet P."/>
            <person name="Blanchard L."/>
            <person name="Guerin P."/>
            <person name="Fernandez B."/>
            <person name="Vacherie B."/>
            <person name="Dossat C."/>
            <person name="Jolivet E."/>
            <person name="Siguier P."/>
            <person name="Chandler M."/>
            <person name="Barakat M."/>
            <person name="Dedieu A."/>
            <person name="Barbe V."/>
            <person name="Heulin T."/>
            <person name="Sommer S."/>
            <person name="Achouak W."/>
            <person name="Armengaud J."/>
        </authorList>
    </citation>
    <scope>NUCLEOTIDE SEQUENCE [LARGE SCALE GENOMIC DNA]</scope>
    <source>
        <strain evidence="3">DSM 17065 / CIP 109153 / LMG 22923 / VCD115</strain>
    </source>
</reference>
<dbReference type="EMBL" id="CP001114">
    <property type="protein sequence ID" value="ACO46944.1"/>
    <property type="molecule type" value="Genomic_DNA"/>
</dbReference>
<dbReference type="OrthoDB" id="9926069at2"/>
<evidence type="ECO:0000313" key="3">
    <source>
        <dbReference type="Proteomes" id="UP000002208"/>
    </source>
</evidence>
<dbReference type="STRING" id="546414.Deide_19453"/>
<dbReference type="HOGENOM" id="CLU_1657951_0_0_0"/>
<dbReference type="PaxDb" id="546414-Deide_19453"/>
<dbReference type="KEGG" id="ddr:Deide_19453"/>
<proteinExistence type="predicted"/>
<sequence>MSRISAGAGFTIVEILVSLLLFSVIIVAILPPLTTHFGMSRASEDTLSDSAILQRVAEGLQRQWSDRTDANPADTSKETRGQFRLRHACIDTTAMVIPDGVTVTLVDLTPGATGSFTASTAYSLAATCGAERPTGTVRQVTLAFDNPSEKPSRITLEFF</sequence>
<dbReference type="AlphaFoldDB" id="C1CXY8"/>
<accession>C1CXY8</accession>
<evidence type="ECO:0000256" key="1">
    <source>
        <dbReference type="SAM" id="Phobius"/>
    </source>
</evidence>
<keyword evidence="1" id="KW-0472">Membrane</keyword>
<organism evidence="2 3">
    <name type="scientific">Deinococcus deserti (strain DSM 17065 / CIP 109153 / LMG 22923 / VCD115)</name>
    <dbReference type="NCBI Taxonomy" id="546414"/>
    <lineage>
        <taxon>Bacteria</taxon>
        <taxon>Thermotogati</taxon>
        <taxon>Deinococcota</taxon>
        <taxon>Deinococci</taxon>
        <taxon>Deinococcales</taxon>
        <taxon>Deinococcaceae</taxon>
        <taxon>Deinococcus</taxon>
    </lineage>
</organism>
<keyword evidence="1" id="KW-0812">Transmembrane</keyword>
<gene>
    <name evidence="2" type="ordered locus">Deide_19453</name>
</gene>
<evidence type="ECO:0000313" key="2">
    <source>
        <dbReference type="EMBL" id="ACO46944.1"/>
    </source>
</evidence>
<keyword evidence="3" id="KW-1185">Reference proteome</keyword>